<organism evidence="1 2">
    <name type="scientific">Pseudonocardia hydrocarbonoxydans</name>
    <dbReference type="NCBI Taxonomy" id="76726"/>
    <lineage>
        <taxon>Bacteria</taxon>
        <taxon>Bacillati</taxon>
        <taxon>Actinomycetota</taxon>
        <taxon>Actinomycetes</taxon>
        <taxon>Pseudonocardiales</taxon>
        <taxon>Pseudonocardiaceae</taxon>
        <taxon>Pseudonocardia</taxon>
    </lineage>
</organism>
<accession>A0A4Y3WTI2</accession>
<gene>
    <name evidence="1" type="ORF">PHY01_44880</name>
</gene>
<name>A0A4Y3WTI2_9PSEU</name>
<evidence type="ECO:0000313" key="2">
    <source>
        <dbReference type="Proteomes" id="UP000320338"/>
    </source>
</evidence>
<dbReference type="EMBL" id="BJNG01000040">
    <property type="protein sequence ID" value="GEC22205.1"/>
    <property type="molecule type" value="Genomic_DNA"/>
</dbReference>
<protein>
    <submittedName>
        <fullName evidence="1">Uncharacterized protein</fullName>
    </submittedName>
</protein>
<comment type="caution">
    <text evidence="1">The sequence shown here is derived from an EMBL/GenBank/DDBJ whole genome shotgun (WGS) entry which is preliminary data.</text>
</comment>
<dbReference type="Proteomes" id="UP000320338">
    <property type="component" value="Unassembled WGS sequence"/>
</dbReference>
<proteinExistence type="predicted"/>
<evidence type="ECO:0000313" key="1">
    <source>
        <dbReference type="EMBL" id="GEC22205.1"/>
    </source>
</evidence>
<reference evidence="1 2" key="1">
    <citation type="submission" date="2019-06" db="EMBL/GenBank/DDBJ databases">
        <title>Whole genome shotgun sequence of Pseudonocardia hydrocarbonoxydans NBRC 14498.</title>
        <authorList>
            <person name="Hosoyama A."/>
            <person name="Uohara A."/>
            <person name="Ohji S."/>
            <person name="Ichikawa N."/>
        </authorList>
    </citation>
    <scope>NUCLEOTIDE SEQUENCE [LARGE SCALE GENOMIC DNA]</scope>
    <source>
        <strain evidence="1 2">NBRC 14498</strain>
    </source>
</reference>
<dbReference type="AlphaFoldDB" id="A0A4Y3WTI2"/>
<keyword evidence="2" id="KW-1185">Reference proteome</keyword>
<sequence length="111" mass="12288">MVSAQRNWLKQHRESIYAVVQGGLDASVLEVILLVAPPEVGTKSVALMQKVVLLEQAVFSHEDDTATERLHDELAQINQNLRTMMRADISVATVNEQGSGQERRLPVPGRT</sequence>